<dbReference type="OrthoDB" id="1577640at2759"/>
<protein>
    <submittedName>
        <fullName evidence="3">Pfs protein</fullName>
    </submittedName>
</protein>
<dbReference type="Proteomes" id="UP000001611">
    <property type="component" value="Chromosome 3"/>
</dbReference>
<sequence length="252" mass="27705">MNSKRPYHEGESQSGYSKRPKPFDVNSRADAGSNPAPHNALRSSVMHKYTIAWICALPLELAASRAMLDEEHEAPVIPASHNNQYVLGHIGHQNVVMTCLPRQYGNNNAALVATNLKRSFPGVIVSLMVGIGGGSPSMADLYLGDVVVGTRVMQYDLGKILSAGWFQSTADPKIPSSRLRSTITGCPRPTKKVIRNTLRAKRTLQTDIDPRWKQSGVLTTLRSMDTLRETATFSDRIPSCHVGGVTRKRSRR</sequence>
<dbReference type="KEGG" id="vda:VDAG_03598"/>
<feature type="region of interest" description="Disordered" evidence="1">
    <location>
        <begin position="1"/>
        <end position="38"/>
    </location>
</feature>
<dbReference type="eggNOG" id="KOG4177">
    <property type="taxonomic scope" value="Eukaryota"/>
</dbReference>
<dbReference type="HOGENOM" id="CLU_1103489_0_0_1"/>
<evidence type="ECO:0000256" key="1">
    <source>
        <dbReference type="SAM" id="MobiDB-lite"/>
    </source>
</evidence>
<accession>G2X1I7</accession>
<feature type="compositionally biased region" description="Basic and acidic residues" evidence="1">
    <location>
        <begin position="1"/>
        <end position="11"/>
    </location>
</feature>
<organism evidence="3 4">
    <name type="scientific">Verticillium dahliae (strain VdLs.17 / ATCC MYA-4575 / FGSC 10137)</name>
    <name type="common">Verticillium wilt</name>
    <dbReference type="NCBI Taxonomy" id="498257"/>
    <lineage>
        <taxon>Eukaryota</taxon>
        <taxon>Fungi</taxon>
        <taxon>Dikarya</taxon>
        <taxon>Ascomycota</taxon>
        <taxon>Pezizomycotina</taxon>
        <taxon>Sordariomycetes</taxon>
        <taxon>Hypocreomycetidae</taxon>
        <taxon>Glomerellales</taxon>
        <taxon>Plectosphaerellaceae</taxon>
        <taxon>Verticillium</taxon>
    </lineage>
</organism>
<dbReference type="OMA" id="PRINNTE"/>
<dbReference type="InterPro" id="IPR053137">
    <property type="entry name" value="NLR-like"/>
</dbReference>
<dbReference type="Gene3D" id="3.40.50.1580">
    <property type="entry name" value="Nucleoside phosphorylase domain"/>
    <property type="match status" value="1"/>
</dbReference>
<keyword evidence="4" id="KW-1185">Reference proteome</keyword>
<evidence type="ECO:0000313" key="4">
    <source>
        <dbReference type="Proteomes" id="UP000001611"/>
    </source>
</evidence>
<evidence type="ECO:0000259" key="2">
    <source>
        <dbReference type="Pfam" id="PF01048"/>
    </source>
</evidence>
<dbReference type="GO" id="GO:0009116">
    <property type="term" value="P:nucleoside metabolic process"/>
    <property type="evidence" value="ECO:0007669"/>
    <property type="project" value="InterPro"/>
</dbReference>
<feature type="domain" description="Nucleoside phosphorylase" evidence="2">
    <location>
        <begin position="50"/>
        <end position="158"/>
    </location>
</feature>
<dbReference type="EMBL" id="DS572700">
    <property type="protein sequence ID" value="EGY22160.1"/>
    <property type="molecule type" value="Genomic_DNA"/>
</dbReference>
<dbReference type="GO" id="GO:0003824">
    <property type="term" value="F:catalytic activity"/>
    <property type="evidence" value="ECO:0007669"/>
    <property type="project" value="InterPro"/>
</dbReference>
<name>G2X1I7_VERDV</name>
<reference evidence="3 4" key="1">
    <citation type="submission" date="2008-03" db="EMBL/GenBank/DDBJ databases">
        <title>The Genome Sequence of Verticillium dahliae VdLs.17.</title>
        <authorList>
            <consortium name="The Broad Institute Genome Sequencing Platform"/>
            <person name="Ma L.-J.J."/>
            <person name="Klosterman S.J."/>
            <person name="Subbarao K."/>
            <person name="Dobinson K."/>
            <person name="Veronese P."/>
            <person name="Kang S."/>
            <person name="Gold S.E."/>
            <person name="Young S."/>
            <person name="Jaffe D."/>
            <person name="Gnerre S."/>
            <person name="Berlin A."/>
            <person name="Heiman D."/>
            <person name="Hepburn T."/>
            <person name="Sykes S."/>
            <person name="Alvarado L."/>
            <person name="Kodira C.D."/>
            <person name="Lander E."/>
            <person name="Galagan J."/>
            <person name="Nusbaum C."/>
            <person name="Birren B."/>
        </authorList>
    </citation>
    <scope>NUCLEOTIDE SEQUENCE [LARGE SCALE GENOMIC DNA]</scope>
    <source>
        <strain evidence="4">VdLs.17 / ATCC MYA-4575 / FGSC 10137</strain>
    </source>
</reference>
<dbReference type="SUPFAM" id="SSF53167">
    <property type="entry name" value="Purine and uridine phosphorylases"/>
    <property type="match status" value="1"/>
</dbReference>
<dbReference type="InterPro" id="IPR035994">
    <property type="entry name" value="Nucleoside_phosphorylase_sf"/>
</dbReference>
<dbReference type="PANTHER" id="PTHR46082:SF6">
    <property type="entry name" value="AAA+ ATPASE DOMAIN-CONTAINING PROTEIN-RELATED"/>
    <property type="match status" value="1"/>
</dbReference>
<dbReference type="Pfam" id="PF01048">
    <property type="entry name" value="PNP_UDP_1"/>
    <property type="match status" value="1"/>
</dbReference>
<dbReference type="GeneID" id="20705061"/>
<dbReference type="InParanoid" id="G2X1I7"/>
<dbReference type="RefSeq" id="XP_009651977.1">
    <property type="nucleotide sequence ID" value="XM_009653682.1"/>
</dbReference>
<dbReference type="PANTHER" id="PTHR46082">
    <property type="entry name" value="ATP/GTP-BINDING PROTEIN-RELATED"/>
    <property type="match status" value="1"/>
</dbReference>
<evidence type="ECO:0000313" key="3">
    <source>
        <dbReference type="EMBL" id="EGY22160.1"/>
    </source>
</evidence>
<dbReference type="AlphaFoldDB" id="G2X1I7"/>
<dbReference type="InterPro" id="IPR000845">
    <property type="entry name" value="Nucleoside_phosphorylase_d"/>
</dbReference>
<gene>
    <name evidence="3" type="ORF">VDAG_03598</name>
</gene>
<proteinExistence type="predicted"/>